<keyword evidence="1" id="KW-0812">Transmembrane</keyword>
<evidence type="ECO:0000313" key="2">
    <source>
        <dbReference type="EMBL" id="KAG4411149.1"/>
    </source>
</evidence>
<dbReference type="Proteomes" id="UP000664132">
    <property type="component" value="Unassembled WGS sequence"/>
</dbReference>
<gene>
    <name evidence="2" type="ORF">IFR04_015720</name>
</gene>
<dbReference type="EMBL" id="JAFJYH010000514">
    <property type="protein sequence ID" value="KAG4411149.1"/>
    <property type="molecule type" value="Genomic_DNA"/>
</dbReference>
<protein>
    <recommendedName>
        <fullName evidence="4">Transmembrane protein</fullName>
    </recommendedName>
</protein>
<reference evidence="2" key="1">
    <citation type="submission" date="2021-02" db="EMBL/GenBank/DDBJ databases">
        <title>Genome sequence Cadophora malorum strain M34.</title>
        <authorList>
            <person name="Stefanovic E."/>
            <person name="Vu D."/>
            <person name="Scully C."/>
            <person name="Dijksterhuis J."/>
            <person name="Roader J."/>
            <person name="Houbraken J."/>
        </authorList>
    </citation>
    <scope>NUCLEOTIDE SEQUENCE</scope>
    <source>
        <strain evidence="2">M34</strain>
    </source>
</reference>
<keyword evidence="3" id="KW-1185">Reference proteome</keyword>
<keyword evidence="1" id="KW-0472">Membrane</keyword>
<accession>A0A8H7W516</accession>
<evidence type="ECO:0000313" key="3">
    <source>
        <dbReference type="Proteomes" id="UP000664132"/>
    </source>
</evidence>
<comment type="caution">
    <text evidence="2">The sequence shown here is derived from an EMBL/GenBank/DDBJ whole genome shotgun (WGS) entry which is preliminary data.</text>
</comment>
<sequence length="100" mass="10942">MAASTSVTISTLNTLISSPSSTVTTTIPTTDNCVPLRWGQFLALCIASVTFVGTLITIGSSIGRRRMLGRLMKCSQFDLMDGFRGEAQKMNMPFEADWRM</sequence>
<dbReference type="AlphaFoldDB" id="A0A8H7W516"/>
<organism evidence="2 3">
    <name type="scientific">Cadophora malorum</name>
    <dbReference type="NCBI Taxonomy" id="108018"/>
    <lineage>
        <taxon>Eukaryota</taxon>
        <taxon>Fungi</taxon>
        <taxon>Dikarya</taxon>
        <taxon>Ascomycota</taxon>
        <taxon>Pezizomycotina</taxon>
        <taxon>Leotiomycetes</taxon>
        <taxon>Helotiales</taxon>
        <taxon>Ploettnerulaceae</taxon>
        <taxon>Cadophora</taxon>
    </lineage>
</organism>
<feature type="transmembrane region" description="Helical" evidence="1">
    <location>
        <begin position="41"/>
        <end position="63"/>
    </location>
</feature>
<evidence type="ECO:0008006" key="4">
    <source>
        <dbReference type="Google" id="ProtNLM"/>
    </source>
</evidence>
<evidence type="ECO:0000256" key="1">
    <source>
        <dbReference type="SAM" id="Phobius"/>
    </source>
</evidence>
<proteinExistence type="predicted"/>
<name>A0A8H7W516_9HELO</name>
<keyword evidence="1" id="KW-1133">Transmembrane helix</keyword>